<reference evidence="10" key="6">
    <citation type="submission" date="2025-04" db="UniProtKB">
        <authorList>
            <consortium name="RefSeq"/>
        </authorList>
    </citation>
    <scope>IDENTIFICATION</scope>
    <source>
        <strain evidence="10">Tuebingen</strain>
    </source>
</reference>
<dbReference type="FunFam" id="3.40.50.300:FF:000692">
    <property type="entry name" value="Guanine nucleotide-binding protein subunit alpha"/>
    <property type="match status" value="1"/>
</dbReference>
<evidence type="ECO:0000256" key="4">
    <source>
        <dbReference type="ARBA" id="ARBA00023134"/>
    </source>
</evidence>
<keyword evidence="3 7" id="KW-0460">Magnesium</keyword>
<feature type="binding site" evidence="6">
    <location>
        <begin position="184"/>
        <end position="190"/>
    </location>
    <ligand>
        <name>GTP</name>
        <dbReference type="ChEBI" id="CHEBI:37565"/>
    </ligand>
</feature>
<dbReference type="Proteomes" id="UP000000437">
    <property type="component" value="Chromosome 22"/>
</dbReference>
<evidence type="ECO:0000256" key="2">
    <source>
        <dbReference type="ARBA" id="ARBA00022741"/>
    </source>
</evidence>
<dbReference type="GO" id="GO:0007188">
    <property type="term" value="P:adenylate cyclase-modulating G protein-coupled receptor signaling pathway"/>
    <property type="evidence" value="ECO:0000318"/>
    <property type="project" value="GO_Central"/>
</dbReference>
<dbReference type="SUPFAM" id="SSF52540">
    <property type="entry name" value="P-loop containing nucleoside triphosphate hydrolases"/>
    <property type="match status" value="1"/>
</dbReference>
<feature type="binding site" evidence="6">
    <location>
        <position position="333"/>
    </location>
    <ligand>
        <name>GTP</name>
        <dbReference type="ChEBI" id="CHEBI:37565"/>
    </ligand>
</feature>
<organism evidence="8">
    <name type="scientific">Danio rerio</name>
    <name type="common">Zebrafish</name>
    <name type="synonym">Brachydanio rerio</name>
    <dbReference type="NCBI Taxonomy" id="7955"/>
    <lineage>
        <taxon>Eukaryota</taxon>
        <taxon>Metazoa</taxon>
        <taxon>Chordata</taxon>
        <taxon>Craniata</taxon>
        <taxon>Vertebrata</taxon>
        <taxon>Euteleostomi</taxon>
        <taxon>Actinopterygii</taxon>
        <taxon>Neopterygii</taxon>
        <taxon>Teleostei</taxon>
        <taxon>Ostariophysi</taxon>
        <taxon>Cypriniformes</taxon>
        <taxon>Danionidae</taxon>
        <taxon>Danioninae</taxon>
        <taxon>Danio</taxon>
    </lineage>
</organism>
<dbReference type="PhylomeDB" id="Q1LW07"/>
<dbReference type="FunFam" id="1.10.400.10:FF:000002">
    <property type="entry name" value="guanine nucleotide-binding protein G(Q) subunit alpha"/>
    <property type="match status" value="1"/>
</dbReference>
<keyword evidence="4 6" id="KW-0342">GTP-binding</keyword>
<keyword evidence="5" id="KW-0807">Transducer</keyword>
<evidence type="ECO:0000256" key="5">
    <source>
        <dbReference type="ARBA" id="ARBA00023224"/>
    </source>
</evidence>
<dbReference type="SMART" id="SM00275">
    <property type="entry name" value="G_alpha"/>
    <property type="match status" value="1"/>
</dbReference>
<dbReference type="CDD" id="cd00066">
    <property type="entry name" value="G-alpha"/>
    <property type="match status" value="1"/>
</dbReference>
<dbReference type="PANTHER" id="PTHR10218">
    <property type="entry name" value="GTP-BINDING PROTEIN ALPHA SUBUNIT"/>
    <property type="match status" value="1"/>
</dbReference>
<dbReference type="PaxDb" id="7955-ENSDARP00000121165"/>
<protein>
    <submittedName>
        <fullName evidence="8 10">Guanine nucleotide-binding protein (G protein), alpha 15 (Gq class), tandem duplicate 4</fullName>
    </submittedName>
</protein>
<accession>A0A8M1N9Q6</accession>
<evidence type="ECO:0000313" key="10">
    <source>
        <dbReference type="RefSeq" id="NP_001038454.1"/>
    </source>
</evidence>
<reference evidence="10" key="1">
    <citation type="journal article" date="2009" name="Proc. Natl. Acad. Sci. U.S.A.">
        <title>The fifth class of Galpha proteins.</title>
        <authorList>
            <person name="Oka Y."/>
            <person name="Saraiva L.R."/>
            <person name="Kwan Y.Y."/>
            <person name="Korsching S.I."/>
        </authorList>
    </citation>
    <scope>NUCLEOTIDE SEQUENCE</scope>
    <source>
        <strain evidence="10">Tuebingen</strain>
    </source>
</reference>
<feature type="binding site" evidence="7">
    <location>
        <position position="190"/>
    </location>
    <ligand>
        <name>Mg(2+)</name>
        <dbReference type="ChEBI" id="CHEBI:18420"/>
    </ligand>
</feature>
<evidence type="ECO:0000256" key="7">
    <source>
        <dbReference type="PIRSR" id="PIRSR601019-2"/>
    </source>
</evidence>
<name>Q1LW07_DANRE</name>
<dbReference type="GO" id="GO:0060158">
    <property type="term" value="P:phospholipase C-activating dopamine receptor signaling pathway"/>
    <property type="evidence" value="ECO:0000318"/>
    <property type="project" value="GO_Central"/>
</dbReference>
<dbReference type="Gene3D" id="1.10.400.10">
    <property type="entry name" value="GI Alpha 1, domain 2-like"/>
    <property type="match status" value="1"/>
</dbReference>
<dbReference type="CTD" id="562625"/>
<dbReference type="PRINTS" id="PR00318">
    <property type="entry name" value="GPROTEINA"/>
</dbReference>
<dbReference type="InterPro" id="IPR027417">
    <property type="entry name" value="P-loop_NTPase"/>
</dbReference>
<dbReference type="GO" id="GO:0031683">
    <property type="term" value="F:G-protein beta/gamma-subunit complex binding"/>
    <property type="evidence" value="ECO:0000318"/>
    <property type="project" value="GO_Central"/>
</dbReference>
<feature type="binding site" evidence="6">
    <location>
        <begin position="52"/>
        <end position="57"/>
    </location>
    <ligand>
        <name>GTP</name>
        <dbReference type="ChEBI" id="CHEBI:37565"/>
    </ligand>
</feature>
<dbReference type="STRING" id="7955.ENSDARP00000121165"/>
<gene>
    <name evidence="8 10 11" type="primary">gna15.4</name>
    <name evidence="10" type="synonym">si:ch211-207c7.1</name>
</gene>
<dbReference type="GO" id="GO:0005737">
    <property type="term" value="C:cytoplasm"/>
    <property type="evidence" value="ECO:0000318"/>
    <property type="project" value="GO_Central"/>
</dbReference>
<dbReference type="GO" id="GO:0003924">
    <property type="term" value="F:GTPase activity"/>
    <property type="evidence" value="ECO:0000318"/>
    <property type="project" value="GO_Central"/>
</dbReference>
<sequence>MGDYYHSGCCICCLSKNKRNAIAKNKEIDLDFIEQRKRERREIKLLVLGSAESGKSTLLKQIKMSHGNGYSEDERRGFSKLVHQNIFLSMKTMTDAMSELRIPYTNPQNQVIETLMLVSPLISTGHMCGIFVEPIRHLWADEGFKNCFKLCKKNHRHLTSLEYFVDRLDQITANNYIPTIQDILRVQSSTNAIAELSIPMQIFTFRFINVGGQRGQRRKWIHHFENVTTVIFVASLSEYDEFLEENNKNRMEESLSLFNSVTSSPWLAQSSILLLLNKKDFLAKKIQFSHLKTFFPEFTGKIQDADDAMKFILKSYERNVTPDQLIYSQFICATDFIDTKIFFDAVKDTILRQTMANYEVI</sequence>
<dbReference type="GO" id="GO:0005834">
    <property type="term" value="C:heterotrimeric G-protein complex"/>
    <property type="evidence" value="ECO:0000318"/>
    <property type="project" value="GO_Central"/>
</dbReference>
<dbReference type="SUPFAM" id="SSF47895">
    <property type="entry name" value="Transducin (alpha subunit), insertion domain"/>
    <property type="match status" value="1"/>
</dbReference>
<dbReference type="AGR" id="ZFIN:ZDB-GENE-050208-781"/>
<dbReference type="InterPro" id="IPR011025">
    <property type="entry name" value="GproteinA_insert"/>
</dbReference>
<dbReference type="KEGG" id="dre:562625"/>
<reference evidence="8" key="4">
    <citation type="submission" date="2013-08" db="UniProtKB">
        <authorList>
            <consortium name="Ensembl"/>
        </authorList>
    </citation>
    <scope>IDENTIFICATION</scope>
    <source>
        <strain evidence="8">Tuebingen</strain>
    </source>
</reference>
<proteinExistence type="predicted"/>
<keyword evidence="2 6" id="KW-0547">Nucleotide-binding</keyword>
<evidence type="ECO:0000313" key="8">
    <source>
        <dbReference type="Ensembl" id="ENSDARP00000121165"/>
    </source>
</evidence>
<dbReference type="GO" id="GO:0046872">
    <property type="term" value="F:metal ion binding"/>
    <property type="evidence" value="ECO:0007669"/>
    <property type="project" value="UniProtKB-KW"/>
</dbReference>
<dbReference type="Ensembl" id="ENSDART00000143075.3">
    <property type="protein sequence ID" value="ENSDARP00000121165.2"/>
    <property type="gene ID" value="ENSDARG00000071416.6"/>
</dbReference>
<dbReference type="PANTHER" id="PTHR10218:SF217">
    <property type="entry name" value="GUANINE NUCLEOTIDE-BINDING PROTEIN SUBUNIT ALPHA-15"/>
    <property type="match status" value="1"/>
</dbReference>
<accession>Q1LW07</accession>
<dbReference type="PROSITE" id="PS51882">
    <property type="entry name" value="G_ALPHA"/>
    <property type="match status" value="1"/>
</dbReference>
<dbReference type="eggNOG" id="KOG0085">
    <property type="taxonomic scope" value="Eukaryota"/>
</dbReference>
<dbReference type="RefSeq" id="NP_001038454.1">
    <property type="nucleotide sequence ID" value="NM_001044989.1"/>
</dbReference>
<evidence type="ECO:0000256" key="1">
    <source>
        <dbReference type="ARBA" id="ARBA00022723"/>
    </source>
</evidence>
<evidence type="ECO:0000313" key="9">
    <source>
        <dbReference type="Proteomes" id="UP000000437"/>
    </source>
</evidence>
<dbReference type="OrthoDB" id="5817230at2759"/>
<evidence type="ECO:0000313" key="11">
    <source>
        <dbReference type="ZFIN" id="ZDB-GENE-050208-781"/>
    </source>
</evidence>
<dbReference type="SMR" id="Q1LW07"/>
<dbReference type="GO" id="GO:0001508">
    <property type="term" value="P:action potential"/>
    <property type="evidence" value="ECO:0000318"/>
    <property type="project" value="GO_Central"/>
</dbReference>
<keyword evidence="9" id="KW-1185">Reference proteome</keyword>
<keyword evidence="1 7" id="KW-0479">Metal-binding</keyword>
<dbReference type="InterPro" id="IPR001019">
    <property type="entry name" value="Gprotein_alpha_su"/>
</dbReference>
<dbReference type="GO" id="GO:0001664">
    <property type="term" value="F:G protein-coupled receptor binding"/>
    <property type="evidence" value="ECO:0000318"/>
    <property type="project" value="GO_Central"/>
</dbReference>
<reference evidence="10" key="2">
    <citation type="journal article" date="2011" name="Chem. Senses">
        <title>Shared and unique G alpha proteins in the zebrafish versus mammalian senses of taste and smell.</title>
        <authorList>
            <person name="Oka Y."/>
            <person name="Korsching S.I."/>
        </authorList>
    </citation>
    <scope>NUCLEOTIDE SEQUENCE</scope>
    <source>
        <strain evidence="10">Tuebingen</strain>
    </source>
</reference>
<dbReference type="GeneID" id="562625"/>
<dbReference type="GO" id="GO:0005525">
    <property type="term" value="F:GTP binding"/>
    <property type="evidence" value="ECO:0007669"/>
    <property type="project" value="UniProtKB-KW"/>
</dbReference>
<dbReference type="Gene3D" id="3.40.50.300">
    <property type="entry name" value="P-loop containing nucleotide triphosphate hydrolases"/>
    <property type="match status" value="1"/>
</dbReference>
<dbReference type="HOGENOM" id="CLU_014184_6_0_1"/>
<dbReference type="Pfam" id="PF00503">
    <property type="entry name" value="G-alpha"/>
    <property type="match status" value="1"/>
</dbReference>
<feature type="binding site" evidence="6">
    <location>
        <begin position="277"/>
        <end position="280"/>
    </location>
    <ligand>
        <name>GTP</name>
        <dbReference type="ChEBI" id="CHEBI:37565"/>
    </ligand>
</feature>
<dbReference type="GeneTree" id="ENSGT00940000165296"/>
<dbReference type="ZFIN" id="ZDB-GENE-050208-781">
    <property type="gene designation" value="gna15.4"/>
</dbReference>
<dbReference type="EMBL" id="BX649295">
    <property type="status" value="NOT_ANNOTATED_CDS"/>
    <property type="molecule type" value="Genomic_DNA"/>
</dbReference>
<dbReference type="AlphaFoldDB" id="Q1LW07"/>
<evidence type="ECO:0000256" key="6">
    <source>
        <dbReference type="PIRSR" id="PIRSR601019-1"/>
    </source>
</evidence>
<evidence type="ECO:0000256" key="3">
    <source>
        <dbReference type="ARBA" id="ARBA00022842"/>
    </source>
</evidence>
<reference evidence="8 9" key="3">
    <citation type="journal article" date="2013" name="Nature">
        <title>The zebrafish reference genome sequence and its relationship to the human genome.</title>
        <authorList>
            <consortium name="Genome Reference Consortium Zebrafish"/>
            <person name="Howe K."/>
            <person name="Clark M.D."/>
            <person name="Torroja C.F."/>
            <person name="Torrance J."/>
            <person name="Berthelot C."/>
            <person name="Muffato M."/>
            <person name="Collins J.E."/>
            <person name="Humphray S."/>
            <person name="McLaren K."/>
            <person name="Matthews L."/>
            <person name="McLaren S."/>
            <person name="Sealy I."/>
            <person name="Caccamo M."/>
            <person name="Churcher C."/>
            <person name="Scott C."/>
            <person name="Barrett J.C."/>
            <person name="Koch R."/>
            <person name="Rauch G.J."/>
            <person name="White S."/>
            <person name="Chow W."/>
            <person name="Kilian B."/>
            <person name="Quintais L.T."/>
            <person name="Guerra-Assuncao J.A."/>
            <person name="Zhou Y."/>
            <person name="Gu Y."/>
            <person name="Yen J."/>
            <person name="Vogel J.H."/>
            <person name="Eyre T."/>
            <person name="Redmond S."/>
            <person name="Banerjee R."/>
            <person name="Chi J."/>
            <person name="Fu B."/>
            <person name="Langley E."/>
            <person name="Maguire S.F."/>
            <person name="Laird G.K."/>
            <person name="Lloyd D."/>
            <person name="Kenyon E."/>
            <person name="Donaldson S."/>
            <person name="Sehra H."/>
            <person name="Almeida-King J."/>
            <person name="Loveland J."/>
            <person name="Trevanion S."/>
            <person name="Jones M."/>
            <person name="Quail M."/>
            <person name="Willey D."/>
            <person name="Hunt A."/>
            <person name="Burton J."/>
            <person name="Sims S."/>
            <person name="McLay K."/>
            <person name="Plumb B."/>
            <person name="Davis J."/>
            <person name="Clee C."/>
            <person name="Oliver K."/>
            <person name="Clark R."/>
            <person name="Riddle C."/>
            <person name="Elliot D."/>
            <person name="Eliott D."/>
            <person name="Threadgold G."/>
            <person name="Harden G."/>
            <person name="Ware D."/>
            <person name="Begum S."/>
            <person name="Mortimore B."/>
            <person name="Mortimer B."/>
            <person name="Kerry G."/>
            <person name="Heath P."/>
            <person name="Phillimore B."/>
            <person name="Tracey A."/>
            <person name="Corby N."/>
            <person name="Dunn M."/>
            <person name="Johnson C."/>
            <person name="Wood J."/>
            <person name="Clark S."/>
            <person name="Pelan S."/>
            <person name="Griffiths G."/>
            <person name="Smith M."/>
            <person name="Glithero R."/>
            <person name="Howden P."/>
            <person name="Barker N."/>
            <person name="Lloyd C."/>
            <person name="Stevens C."/>
            <person name="Harley J."/>
            <person name="Holt K."/>
            <person name="Panagiotidis G."/>
            <person name="Lovell J."/>
            <person name="Beasley H."/>
            <person name="Henderson C."/>
            <person name="Gordon D."/>
            <person name="Auger K."/>
            <person name="Wright D."/>
            <person name="Collins J."/>
            <person name="Raisen C."/>
            <person name="Dyer L."/>
            <person name="Leung K."/>
            <person name="Robertson L."/>
            <person name="Ambridge K."/>
            <person name="Leongamornlert D."/>
            <person name="McGuire S."/>
            <person name="Gilderthorp R."/>
            <person name="Griffiths C."/>
            <person name="Manthravadi D."/>
            <person name="Nichol S."/>
            <person name="Barker G."/>
            <person name="Whitehead S."/>
            <person name="Kay M."/>
            <person name="Brown J."/>
            <person name="Murnane C."/>
            <person name="Gray E."/>
            <person name="Humphries M."/>
            <person name="Sycamore N."/>
            <person name="Barker D."/>
            <person name="Saunders D."/>
            <person name="Wallis J."/>
            <person name="Babbage A."/>
            <person name="Hammond S."/>
            <person name="Mashreghi-Mohammadi M."/>
            <person name="Barr L."/>
            <person name="Martin S."/>
            <person name="Wray P."/>
            <person name="Ellington A."/>
            <person name="Matthews N."/>
            <person name="Ellwood M."/>
            <person name="Woodmansey R."/>
            <person name="Clark G."/>
            <person name="Cooper J."/>
            <person name="Cooper J."/>
            <person name="Tromans A."/>
            <person name="Grafham D."/>
            <person name="Skuce C."/>
            <person name="Pandian R."/>
            <person name="Andrews R."/>
            <person name="Harrison E."/>
            <person name="Kimberley A."/>
            <person name="Garnett J."/>
            <person name="Fosker N."/>
            <person name="Hall R."/>
            <person name="Garner P."/>
            <person name="Kelly D."/>
            <person name="Bird C."/>
            <person name="Palmer S."/>
            <person name="Gehring I."/>
            <person name="Berger A."/>
            <person name="Dooley C.M."/>
            <person name="Ersan-Urun Z."/>
            <person name="Eser C."/>
            <person name="Geiger H."/>
            <person name="Geisler M."/>
            <person name="Karotki L."/>
            <person name="Kirn A."/>
            <person name="Konantz J."/>
            <person name="Konantz M."/>
            <person name="Oberlander M."/>
            <person name="Rudolph-Geiger S."/>
            <person name="Teucke M."/>
            <person name="Lanz C."/>
            <person name="Raddatz G."/>
            <person name="Osoegawa K."/>
            <person name="Zhu B."/>
            <person name="Rapp A."/>
            <person name="Widaa S."/>
            <person name="Langford C."/>
            <person name="Yang F."/>
            <person name="Schuster S.C."/>
            <person name="Carter N.P."/>
            <person name="Harrow J."/>
            <person name="Ning Z."/>
            <person name="Herrero J."/>
            <person name="Searle S.M."/>
            <person name="Enright A."/>
            <person name="Geisler R."/>
            <person name="Plasterk R.H."/>
            <person name="Lee C."/>
            <person name="Westerfield M."/>
            <person name="de Jong P.J."/>
            <person name="Zon L.I."/>
            <person name="Postlethwait J.H."/>
            <person name="Nusslein-Volhard C."/>
            <person name="Hubbard T.J."/>
            <person name="Roest Crollius H."/>
            <person name="Rogers J."/>
            <person name="Stemple D.L."/>
        </authorList>
    </citation>
    <scope>NUCLEOTIDE SEQUENCE [LARGE SCALE GENOMIC DNA]</scope>
    <source>
        <strain evidence="8">Tuebingen</strain>
    </source>
</reference>
<feature type="binding site" evidence="7">
    <location>
        <position position="56"/>
    </location>
    <ligand>
        <name>Mg(2+)</name>
        <dbReference type="ChEBI" id="CHEBI:18420"/>
    </ligand>
</feature>
<reference evidence="10" key="5">
    <citation type="journal article" date="2015" name="Nat. Commun.">
        <title>RFX transcription factors are essential for hearing in mice.</title>
        <authorList>
            <person name="Elkon R."/>
            <person name="Milon B."/>
            <person name="Morrison L."/>
            <person name="Shah M."/>
            <person name="Vijayakumar S."/>
            <person name="Racherla M."/>
            <person name="Leitch C.C."/>
            <person name="Silipino L."/>
            <person name="Hadi S."/>
            <person name="Weiss-Gayet M."/>
            <person name="Barras E."/>
            <person name="Schmid C.D."/>
            <person name="Ait-Lounis A."/>
            <person name="Barnes A."/>
            <person name="Song Y."/>
            <person name="Eisenman D.J."/>
            <person name="Eliyahu E."/>
            <person name="Frolenkov G.I."/>
            <person name="Strome S.E."/>
            <person name="Durand B."/>
            <person name="Zaghloul N.A."/>
            <person name="Jones S.M."/>
            <person name="Reith W."/>
            <person name="Hertzano R."/>
        </authorList>
    </citation>
    <scope>NUCLEOTIDE SEQUENCE</scope>
    <source>
        <strain evidence="10">Tuebingen</strain>
    </source>
</reference>